<dbReference type="KEGG" id="ure:UREG_03665"/>
<dbReference type="VEuPathDB" id="FungiDB:UREG_03665"/>
<dbReference type="GeneID" id="8439528"/>
<gene>
    <name evidence="2" type="ORF">UREG_03665</name>
</gene>
<feature type="region of interest" description="Disordered" evidence="1">
    <location>
        <begin position="30"/>
        <end position="79"/>
    </location>
</feature>
<feature type="compositionally biased region" description="Basic and acidic residues" evidence="1">
    <location>
        <begin position="144"/>
        <end position="156"/>
    </location>
</feature>
<evidence type="ECO:0000256" key="1">
    <source>
        <dbReference type="SAM" id="MobiDB-lite"/>
    </source>
</evidence>
<dbReference type="InParanoid" id="C4JLF7"/>
<accession>C4JLF7</accession>
<dbReference type="RefSeq" id="XP_002544148.1">
    <property type="nucleotide sequence ID" value="XM_002544102.1"/>
</dbReference>
<dbReference type="Proteomes" id="UP000002058">
    <property type="component" value="Unassembled WGS sequence"/>
</dbReference>
<organism evidence="2 3">
    <name type="scientific">Uncinocarpus reesii (strain UAMH 1704)</name>
    <dbReference type="NCBI Taxonomy" id="336963"/>
    <lineage>
        <taxon>Eukaryota</taxon>
        <taxon>Fungi</taxon>
        <taxon>Dikarya</taxon>
        <taxon>Ascomycota</taxon>
        <taxon>Pezizomycotina</taxon>
        <taxon>Eurotiomycetes</taxon>
        <taxon>Eurotiomycetidae</taxon>
        <taxon>Onygenales</taxon>
        <taxon>Onygenaceae</taxon>
        <taxon>Uncinocarpus</taxon>
    </lineage>
</organism>
<reference evidence="3" key="1">
    <citation type="journal article" date="2009" name="Genome Res.">
        <title>Comparative genomic analyses of the human fungal pathogens Coccidioides and their relatives.</title>
        <authorList>
            <person name="Sharpton T.J."/>
            <person name="Stajich J.E."/>
            <person name="Rounsley S.D."/>
            <person name="Gardner M.J."/>
            <person name="Wortman J.R."/>
            <person name="Jordar V.S."/>
            <person name="Maiti R."/>
            <person name="Kodira C.D."/>
            <person name="Neafsey D.E."/>
            <person name="Zeng Q."/>
            <person name="Hung C.-Y."/>
            <person name="McMahan C."/>
            <person name="Muszewska A."/>
            <person name="Grynberg M."/>
            <person name="Mandel M.A."/>
            <person name="Kellner E.M."/>
            <person name="Barker B.M."/>
            <person name="Galgiani J.N."/>
            <person name="Orbach M.J."/>
            <person name="Kirkland T.N."/>
            <person name="Cole G.T."/>
            <person name="Henn M.R."/>
            <person name="Birren B.W."/>
            <person name="Taylor J.W."/>
        </authorList>
    </citation>
    <scope>NUCLEOTIDE SEQUENCE [LARGE SCALE GENOMIC DNA]</scope>
    <source>
        <strain evidence="3">UAMH 1704</strain>
    </source>
</reference>
<sequence length="224" mass="24243">MSGVEEQRDDGEGCKSWSVRVKVQSRLRWSGGDARVARSGQARPDHVGALSAGQGQQGEDDWDWELSDSRNRGGNSTLDTRRTLFANNSHVMASDPTNQANQAPPGVEFLRFVGGDVEASGCLVSSITSCHPAQQLIPQIETKTEKRKGSEGDAHAPHPGLPSRQESRQEAILHRRSTAAFWAKSASWIDSSPMPPQIGSKLDVIKDKALPSATLESTHHSISV</sequence>
<dbReference type="HOGENOM" id="CLU_1235845_0_0_1"/>
<protein>
    <submittedName>
        <fullName evidence="2">Uncharacterized protein</fullName>
    </submittedName>
</protein>
<keyword evidence="3" id="KW-1185">Reference proteome</keyword>
<dbReference type="AlphaFoldDB" id="C4JLF7"/>
<dbReference type="EMBL" id="CH476616">
    <property type="protein sequence ID" value="EEP78819.1"/>
    <property type="molecule type" value="Genomic_DNA"/>
</dbReference>
<evidence type="ECO:0000313" key="3">
    <source>
        <dbReference type="Proteomes" id="UP000002058"/>
    </source>
</evidence>
<name>C4JLF7_UNCRE</name>
<proteinExistence type="predicted"/>
<evidence type="ECO:0000313" key="2">
    <source>
        <dbReference type="EMBL" id="EEP78819.1"/>
    </source>
</evidence>
<feature type="region of interest" description="Disordered" evidence="1">
    <location>
        <begin position="144"/>
        <end position="168"/>
    </location>
</feature>